<dbReference type="InterPro" id="IPR015421">
    <property type="entry name" value="PyrdxlP-dep_Trfase_major"/>
</dbReference>
<organism evidence="5 6">
    <name type="scientific">Candidatus Treponema excrementipullorum</name>
    <dbReference type="NCBI Taxonomy" id="2838768"/>
    <lineage>
        <taxon>Bacteria</taxon>
        <taxon>Pseudomonadati</taxon>
        <taxon>Spirochaetota</taxon>
        <taxon>Spirochaetia</taxon>
        <taxon>Spirochaetales</taxon>
        <taxon>Treponemataceae</taxon>
        <taxon>Treponema</taxon>
    </lineage>
</organism>
<dbReference type="GO" id="GO:0008483">
    <property type="term" value="F:transaminase activity"/>
    <property type="evidence" value="ECO:0007669"/>
    <property type="project" value="UniProtKB-KW"/>
</dbReference>
<sequence>MWKVQLFKLNYDNKEIEAVTEVLESAWITMGQKTRDFEAGFSSLLGHDSKCLAVSNGTAALHLALLALDIKAGDEVITPGLTFIADQNVVTMVGATNVLSDITSRDDWSMAPADIEKKITDKTKAVLVVHYAGFACDMDAICDICKRHNLYLIEDCAHTPGADYKGRPLGTFGDVAAFSFFTNKNLSVGEGGAVVTSDEVLYKKLLGLRSHGMSVPSFDRFKGRAISYDVEIPGLNYRIDEMRAALGLVQLEKLEVANKARQKLVLHYYERLDGQLKINIPFRRFSRGNPNYHIMPILLDDSIDRLHVIESMKEDGIQTSIHYPEIQEFSAYKDTVNPTPIAQYVSKHELTLPLYPTMTIEEVDLVCDALIKGVS</sequence>
<dbReference type="AlphaFoldDB" id="A0A9E2L3E3"/>
<dbReference type="Gene3D" id="3.90.1150.10">
    <property type="entry name" value="Aspartate Aminotransferase, domain 1"/>
    <property type="match status" value="1"/>
</dbReference>
<gene>
    <name evidence="5" type="ORF">IAA16_04955</name>
</gene>
<dbReference type="EMBL" id="JAHLFV010000116">
    <property type="protein sequence ID" value="MBU3849896.1"/>
    <property type="molecule type" value="Genomic_DNA"/>
</dbReference>
<evidence type="ECO:0000313" key="5">
    <source>
        <dbReference type="EMBL" id="MBU3849896.1"/>
    </source>
</evidence>
<feature type="modified residue" description="N6-(pyridoxal phosphate)lysine" evidence="3">
    <location>
        <position position="184"/>
    </location>
</feature>
<accession>A0A9E2L3E3</accession>
<dbReference type="InterPro" id="IPR015424">
    <property type="entry name" value="PyrdxlP-dep_Trfase"/>
</dbReference>
<dbReference type="Proteomes" id="UP000823914">
    <property type="component" value="Unassembled WGS sequence"/>
</dbReference>
<dbReference type="GO" id="GO:0000271">
    <property type="term" value="P:polysaccharide biosynthetic process"/>
    <property type="evidence" value="ECO:0007669"/>
    <property type="project" value="TreeGrafter"/>
</dbReference>
<dbReference type="InterPro" id="IPR000653">
    <property type="entry name" value="DegT/StrS_aminotransferase"/>
</dbReference>
<reference evidence="5" key="2">
    <citation type="submission" date="2021-04" db="EMBL/GenBank/DDBJ databases">
        <authorList>
            <person name="Gilroy R."/>
        </authorList>
    </citation>
    <scope>NUCLEOTIDE SEQUENCE</scope>
    <source>
        <strain evidence="5">Gambia15-2214</strain>
    </source>
</reference>
<dbReference type="InterPro" id="IPR015422">
    <property type="entry name" value="PyrdxlP-dep_Trfase_small"/>
</dbReference>
<evidence type="ECO:0000256" key="1">
    <source>
        <dbReference type="ARBA" id="ARBA00037999"/>
    </source>
</evidence>
<dbReference type="PIRSF" id="PIRSF000390">
    <property type="entry name" value="PLP_StrS"/>
    <property type="match status" value="1"/>
</dbReference>
<evidence type="ECO:0000256" key="4">
    <source>
        <dbReference type="RuleBase" id="RU004508"/>
    </source>
</evidence>
<keyword evidence="5" id="KW-0808">Transferase</keyword>
<comment type="caution">
    <text evidence="5">The sequence shown here is derived from an EMBL/GenBank/DDBJ whole genome shotgun (WGS) entry which is preliminary data.</text>
</comment>
<evidence type="ECO:0000256" key="2">
    <source>
        <dbReference type="PIRSR" id="PIRSR000390-1"/>
    </source>
</evidence>
<dbReference type="Pfam" id="PF01041">
    <property type="entry name" value="DegT_DnrJ_EryC1"/>
    <property type="match status" value="1"/>
</dbReference>
<evidence type="ECO:0000256" key="3">
    <source>
        <dbReference type="PIRSR" id="PIRSR000390-2"/>
    </source>
</evidence>
<dbReference type="PANTHER" id="PTHR30244">
    <property type="entry name" value="TRANSAMINASE"/>
    <property type="match status" value="1"/>
</dbReference>
<protein>
    <submittedName>
        <fullName evidence="5">DegT/DnrJ/EryC1/StrS family aminotransferase</fullName>
    </submittedName>
</protein>
<dbReference type="PANTHER" id="PTHR30244:SF34">
    <property type="entry name" value="DTDP-4-AMINO-4,6-DIDEOXYGALACTOSE TRANSAMINASE"/>
    <property type="match status" value="1"/>
</dbReference>
<comment type="similarity">
    <text evidence="1 4">Belongs to the DegT/DnrJ/EryC1 family.</text>
</comment>
<keyword evidence="3 4" id="KW-0663">Pyridoxal phosphate</keyword>
<proteinExistence type="inferred from homology"/>
<keyword evidence="5" id="KW-0032">Aminotransferase</keyword>
<feature type="active site" description="Proton acceptor" evidence="2">
    <location>
        <position position="184"/>
    </location>
</feature>
<dbReference type="GO" id="GO:0030170">
    <property type="term" value="F:pyridoxal phosphate binding"/>
    <property type="evidence" value="ECO:0007669"/>
    <property type="project" value="TreeGrafter"/>
</dbReference>
<evidence type="ECO:0000313" key="6">
    <source>
        <dbReference type="Proteomes" id="UP000823914"/>
    </source>
</evidence>
<dbReference type="SUPFAM" id="SSF53383">
    <property type="entry name" value="PLP-dependent transferases"/>
    <property type="match status" value="1"/>
</dbReference>
<dbReference type="Gene3D" id="3.40.640.10">
    <property type="entry name" value="Type I PLP-dependent aspartate aminotransferase-like (Major domain)"/>
    <property type="match status" value="1"/>
</dbReference>
<dbReference type="CDD" id="cd00616">
    <property type="entry name" value="AHBA_syn"/>
    <property type="match status" value="1"/>
</dbReference>
<reference evidence="5" key="1">
    <citation type="journal article" date="2021" name="PeerJ">
        <title>Extensive microbial diversity within the chicken gut microbiome revealed by metagenomics and culture.</title>
        <authorList>
            <person name="Gilroy R."/>
            <person name="Ravi A."/>
            <person name="Getino M."/>
            <person name="Pursley I."/>
            <person name="Horton D.L."/>
            <person name="Alikhan N.F."/>
            <person name="Baker D."/>
            <person name="Gharbi K."/>
            <person name="Hall N."/>
            <person name="Watson M."/>
            <person name="Adriaenssens E.M."/>
            <person name="Foster-Nyarko E."/>
            <person name="Jarju S."/>
            <person name="Secka A."/>
            <person name="Antonio M."/>
            <person name="Oren A."/>
            <person name="Chaudhuri R.R."/>
            <person name="La Ragione R."/>
            <person name="Hildebrand F."/>
            <person name="Pallen M.J."/>
        </authorList>
    </citation>
    <scope>NUCLEOTIDE SEQUENCE</scope>
    <source>
        <strain evidence="5">Gambia15-2214</strain>
    </source>
</reference>
<name>A0A9E2L3E3_9SPIR</name>